<reference evidence="2 3" key="3">
    <citation type="journal article" date="2019" name="Int. J. Syst. Evol. Microbiol.">
        <title>Anaerobacillus isosaccharinicus sp. nov., an alkaliphilic bacterium which degrades isosaccharinic acid.</title>
        <authorList>
            <person name="Bassil N.M."/>
            <person name="Lloyd J.R."/>
        </authorList>
    </citation>
    <scope>NUCLEOTIDE SEQUENCE [LARGE SCALE GENOMIC DNA]</scope>
    <source>
        <strain evidence="2 3">NB2006</strain>
    </source>
</reference>
<proteinExistence type="predicted"/>
<reference evidence="1 3" key="1">
    <citation type="submission" date="2016-10" db="EMBL/GenBank/DDBJ databases">
        <title>Draft genome sequences of four alkaliphilic bacteria belonging to the Anaerobacillus genus.</title>
        <authorList>
            <person name="Bassil N.M."/>
            <person name="Lloyd J.R."/>
        </authorList>
    </citation>
    <scope>NUCLEOTIDE SEQUENCE [LARGE SCALE GENOMIC DNA]</scope>
    <source>
        <strain evidence="1 3">NB2006</strain>
    </source>
</reference>
<reference evidence="2" key="4">
    <citation type="submission" date="2020-10" db="EMBL/GenBank/DDBJ databases">
        <authorList>
            <person name="Bassil N.M."/>
            <person name="Lloyd J.R."/>
        </authorList>
    </citation>
    <scope>NUCLEOTIDE SEQUENCE</scope>
    <source>
        <strain evidence="2">NB2006</strain>
    </source>
</reference>
<gene>
    <name evidence="2" type="ORF">AWH56_008825</name>
    <name evidence="1" type="ORF">AWH56_21560</name>
</gene>
<sequence>MEAILTRPTKYVFLRDTYSVCVDGLTVTVTNHTLNQIVRLDVSQMTLGMAKNINNPKEFVCELIADGLLN</sequence>
<protein>
    <submittedName>
        <fullName evidence="1">Uncharacterized protein</fullName>
    </submittedName>
</protein>
<organism evidence="1 3">
    <name type="scientific">Anaerobacillus isosaccharinicus</name>
    <dbReference type="NCBI Taxonomy" id="1532552"/>
    <lineage>
        <taxon>Bacteria</taxon>
        <taxon>Bacillati</taxon>
        <taxon>Bacillota</taxon>
        <taxon>Bacilli</taxon>
        <taxon>Bacillales</taxon>
        <taxon>Bacillaceae</taxon>
        <taxon>Anaerobacillus</taxon>
    </lineage>
</organism>
<keyword evidence="3" id="KW-1185">Reference proteome</keyword>
<dbReference type="AlphaFoldDB" id="A0A1S2L123"/>
<reference evidence="2 3" key="2">
    <citation type="journal article" date="2017" name="Genome Announc.">
        <title>Draft Genome Sequences of Four Alkaliphilic Bacteria Belonging to the Anaerobacillus Genus.</title>
        <authorList>
            <person name="Bassil N.M."/>
            <person name="Lloyd J.R."/>
        </authorList>
    </citation>
    <scope>NUCLEOTIDE SEQUENCE [LARGE SCALE GENOMIC DNA]</scope>
    <source>
        <strain evidence="2 3">NB2006</strain>
    </source>
</reference>
<dbReference type="EMBL" id="CP063356">
    <property type="protein sequence ID" value="QOY37665.1"/>
    <property type="molecule type" value="Genomic_DNA"/>
</dbReference>
<dbReference type="EMBL" id="LQXD01000186">
    <property type="protein sequence ID" value="OIJ06172.1"/>
    <property type="molecule type" value="Genomic_DNA"/>
</dbReference>
<dbReference type="RefSeq" id="WP_071318986.1">
    <property type="nucleotide sequence ID" value="NZ_CP063356.2"/>
</dbReference>
<dbReference type="KEGG" id="aia:AWH56_008825"/>
<name>A0A1S2L123_9BACI</name>
<evidence type="ECO:0000313" key="2">
    <source>
        <dbReference type="EMBL" id="QOY37665.1"/>
    </source>
</evidence>
<accession>A0A1S2L123</accession>
<evidence type="ECO:0000313" key="3">
    <source>
        <dbReference type="Proteomes" id="UP000180175"/>
    </source>
</evidence>
<dbReference type="Proteomes" id="UP000180175">
    <property type="component" value="Chromosome"/>
</dbReference>
<evidence type="ECO:0000313" key="1">
    <source>
        <dbReference type="EMBL" id="OIJ06172.1"/>
    </source>
</evidence>